<dbReference type="AlphaFoldDB" id="A0A918JZW9"/>
<dbReference type="InterPro" id="IPR050964">
    <property type="entry name" value="Striated_Muscle_Regulatory"/>
</dbReference>
<dbReference type="Gene3D" id="2.60.40.10">
    <property type="entry name" value="Immunoglobulins"/>
    <property type="match status" value="4"/>
</dbReference>
<evidence type="ECO:0000313" key="3">
    <source>
        <dbReference type="EMBL" id="GGX27809.1"/>
    </source>
</evidence>
<accession>A0A918JZW9</accession>
<proteinExistence type="predicted"/>
<dbReference type="CDD" id="cd00063">
    <property type="entry name" value="FN3"/>
    <property type="match status" value="1"/>
</dbReference>
<gene>
    <name evidence="3" type="ORF">GCM10007384_31390</name>
</gene>
<dbReference type="PROSITE" id="PS50853">
    <property type="entry name" value="FN3"/>
    <property type="match status" value="1"/>
</dbReference>
<feature type="domain" description="Fibronectin type-III" evidence="2">
    <location>
        <begin position="496"/>
        <end position="591"/>
    </location>
</feature>
<evidence type="ECO:0000313" key="4">
    <source>
        <dbReference type="Proteomes" id="UP000601108"/>
    </source>
</evidence>
<keyword evidence="4" id="KW-1185">Reference proteome</keyword>
<dbReference type="Proteomes" id="UP000601108">
    <property type="component" value="Unassembled WGS sequence"/>
</dbReference>
<keyword evidence="1" id="KW-0677">Repeat</keyword>
<organism evidence="3 4">
    <name type="scientific">Aquimarina muelleri</name>
    <dbReference type="NCBI Taxonomy" id="279356"/>
    <lineage>
        <taxon>Bacteria</taxon>
        <taxon>Pseudomonadati</taxon>
        <taxon>Bacteroidota</taxon>
        <taxon>Flavobacteriia</taxon>
        <taxon>Flavobacteriales</taxon>
        <taxon>Flavobacteriaceae</taxon>
        <taxon>Aquimarina</taxon>
    </lineage>
</organism>
<dbReference type="InterPro" id="IPR003961">
    <property type="entry name" value="FN3_dom"/>
</dbReference>
<evidence type="ECO:0000256" key="1">
    <source>
        <dbReference type="ARBA" id="ARBA00022737"/>
    </source>
</evidence>
<dbReference type="EMBL" id="BMWS01000024">
    <property type="protein sequence ID" value="GGX27809.1"/>
    <property type="molecule type" value="Genomic_DNA"/>
</dbReference>
<name>A0A918JZW9_9FLAO</name>
<evidence type="ECO:0000259" key="2">
    <source>
        <dbReference type="PROSITE" id="PS50853"/>
    </source>
</evidence>
<dbReference type="PANTHER" id="PTHR13817:SF173">
    <property type="entry name" value="FRAZZLED"/>
    <property type="match status" value="1"/>
</dbReference>
<dbReference type="SMART" id="SM00060">
    <property type="entry name" value="FN3"/>
    <property type="match status" value="4"/>
</dbReference>
<comment type="caution">
    <text evidence="3">The sequence shown here is derived from an EMBL/GenBank/DDBJ whole genome shotgun (WGS) entry which is preliminary data.</text>
</comment>
<sequence>MVALCSLCSISYSQENNSNSEIKVLARVQGDKILLRWASSTPSSWLRTNKYGYEIERYTVLRNGELLSPPEKKIITTVPLLPLPLEEWQDKVEQNDYAAILAQALYGESFEVEQMQGGLAQIINKSKEIEQRFSFALFAADLNFEAAKMAALGYEDTDIILNEEYLYKIVSKVPEELLKIEPGIITVKVIPTDPLPQPIDLIAVSGDKSILLTWEYALFKPIYNAYFLERSENGKDFKRLGDTPLVNLNDKPETPSRRMFYVDTLSQNNKTYQYRVIGISPFGEEGQPSKIVSAQGVKKLSSVPHISRHEFDALGNVIIKWDFAETAETEITGFELNWAAQEKGPYKVVKTDIPTNSRKITYPEPEPSNYFRIAAIGKNNQKTTSLTAFVQTIDSIPPNMPIGLVGVVDTLGVVKLKWEANIEKDILGYRIFRGNLEKEEVSQITIDPITQNSFVDTVQVKSLNSTVFYQIVAVDKRFNMSDYSEKLSLKKPDIVPPSSPIFKGYKVNRDGVQLQWINSTSDDVAEHKLYRQSIEDSEKGWQLVFKTDTITNFKDDKLKPGVQYRYAIFAEDQSGLQSIPSTPVTITSQKSTNEELIKGFSLIADRVNKNILISWRKMPKDVLEIIIYKSKKDGKPVLFKQMPNVTNEIVDSFISPGNTYVYSIKVVTSKGNHSKIETKEVIF</sequence>
<dbReference type="InterPro" id="IPR036116">
    <property type="entry name" value="FN3_sf"/>
</dbReference>
<protein>
    <recommendedName>
        <fullName evidence="2">Fibronectin type-III domain-containing protein</fullName>
    </recommendedName>
</protein>
<dbReference type="InterPro" id="IPR013783">
    <property type="entry name" value="Ig-like_fold"/>
</dbReference>
<dbReference type="PANTHER" id="PTHR13817">
    <property type="entry name" value="TITIN"/>
    <property type="match status" value="1"/>
</dbReference>
<reference evidence="3 4" key="1">
    <citation type="journal article" date="2014" name="Int. J. Syst. Evol. Microbiol.">
        <title>Complete genome sequence of Corynebacterium casei LMG S-19264T (=DSM 44701T), isolated from a smear-ripened cheese.</title>
        <authorList>
            <consortium name="US DOE Joint Genome Institute (JGI-PGF)"/>
            <person name="Walter F."/>
            <person name="Albersmeier A."/>
            <person name="Kalinowski J."/>
            <person name="Ruckert C."/>
        </authorList>
    </citation>
    <scope>NUCLEOTIDE SEQUENCE [LARGE SCALE GENOMIC DNA]</scope>
    <source>
        <strain evidence="3 4">KCTC 12285</strain>
    </source>
</reference>
<dbReference type="SUPFAM" id="SSF49265">
    <property type="entry name" value="Fibronectin type III"/>
    <property type="match status" value="2"/>
</dbReference>